<comment type="caution">
    <text evidence="2">The sequence shown here is derived from an EMBL/GenBank/DDBJ whole genome shotgun (WGS) entry which is preliminary data.</text>
</comment>
<dbReference type="CDD" id="cd00093">
    <property type="entry name" value="HTH_XRE"/>
    <property type="match status" value="1"/>
</dbReference>
<dbReference type="InterPro" id="IPR041413">
    <property type="entry name" value="MLTR_LBD"/>
</dbReference>
<keyword evidence="3" id="KW-1185">Reference proteome</keyword>
<dbReference type="SUPFAM" id="SSF47413">
    <property type="entry name" value="lambda repressor-like DNA-binding domains"/>
    <property type="match status" value="1"/>
</dbReference>
<dbReference type="PANTHER" id="PTHR35010:SF2">
    <property type="entry name" value="BLL4672 PROTEIN"/>
    <property type="match status" value="1"/>
</dbReference>
<reference evidence="2 3" key="1">
    <citation type="submission" date="2018-08" db="EMBL/GenBank/DDBJ databases">
        <title>Actinomadura jelena sp. nov., a novel Actinomycete isolated from soil in Chad.</title>
        <authorList>
            <person name="Shi L."/>
        </authorList>
    </citation>
    <scope>NUCLEOTIDE SEQUENCE [LARGE SCALE GENOMIC DNA]</scope>
    <source>
        <strain evidence="2 3">NEAU-G17</strain>
    </source>
</reference>
<organism evidence="2 3">
    <name type="scientific">Actinomadura logoneensis</name>
    <dbReference type="NCBI Taxonomy" id="2293572"/>
    <lineage>
        <taxon>Bacteria</taxon>
        <taxon>Bacillati</taxon>
        <taxon>Actinomycetota</taxon>
        <taxon>Actinomycetes</taxon>
        <taxon>Streptosporangiales</taxon>
        <taxon>Thermomonosporaceae</taxon>
        <taxon>Actinomadura</taxon>
    </lineage>
</organism>
<gene>
    <name evidence="2" type="ORF">DZF91_36385</name>
</gene>
<dbReference type="InterPro" id="IPR001387">
    <property type="entry name" value="Cro/C1-type_HTH"/>
</dbReference>
<dbReference type="EMBL" id="QURH01001034">
    <property type="protein sequence ID" value="RFU36775.1"/>
    <property type="molecule type" value="Genomic_DNA"/>
</dbReference>
<dbReference type="RefSeq" id="WP_117361568.1">
    <property type="nucleotide sequence ID" value="NZ_QURH01001034.1"/>
</dbReference>
<dbReference type="SMART" id="SM00530">
    <property type="entry name" value="HTH_XRE"/>
    <property type="match status" value="1"/>
</dbReference>
<dbReference type="GO" id="GO:0003677">
    <property type="term" value="F:DNA binding"/>
    <property type="evidence" value="ECO:0007669"/>
    <property type="project" value="InterPro"/>
</dbReference>
<evidence type="ECO:0000313" key="3">
    <source>
        <dbReference type="Proteomes" id="UP000261811"/>
    </source>
</evidence>
<evidence type="ECO:0000259" key="1">
    <source>
        <dbReference type="SMART" id="SM00530"/>
    </source>
</evidence>
<dbReference type="OrthoDB" id="4336585at2"/>
<feature type="domain" description="HTH cro/C1-type" evidence="1">
    <location>
        <begin position="22"/>
        <end position="94"/>
    </location>
</feature>
<dbReference type="AlphaFoldDB" id="A0A372J9S8"/>
<dbReference type="PANTHER" id="PTHR35010">
    <property type="entry name" value="BLL4672 PROTEIN-RELATED"/>
    <property type="match status" value="1"/>
</dbReference>
<dbReference type="Pfam" id="PF13560">
    <property type="entry name" value="HTH_31"/>
    <property type="match status" value="1"/>
</dbReference>
<dbReference type="Proteomes" id="UP000261811">
    <property type="component" value="Unassembled WGS sequence"/>
</dbReference>
<protein>
    <submittedName>
        <fullName evidence="2">XRE family transcriptional regulator</fullName>
    </submittedName>
</protein>
<evidence type="ECO:0000313" key="2">
    <source>
        <dbReference type="EMBL" id="RFU36775.1"/>
    </source>
</evidence>
<dbReference type="Gene3D" id="3.30.450.180">
    <property type="match status" value="1"/>
</dbReference>
<dbReference type="Pfam" id="PF17765">
    <property type="entry name" value="MLTR_LBD"/>
    <property type="match status" value="1"/>
</dbReference>
<accession>A0A372J9S8</accession>
<dbReference type="Gene3D" id="1.10.260.40">
    <property type="entry name" value="lambda repressor-like DNA-binding domains"/>
    <property type="match status" value="1"/>
</dbReference>
<dbReference type="InterPro" id="IPR010982">
    <property type="entry name" value="Lambda_DNA-bd_dom_sf"/>
</dbReference>
<name>A0A372J9S8_9ACTN</name>
<proteinExistence type="predicted"/>
<sequence>MTTTVERRAGGRRRRRDELAAFLRSRRERITPEDVGLPPAPRRRTPGLRREEVAQLAGVGVTWYTWLEQGRPINVSTQVLDAISRTLRLDPVEREHLYRLAEVGVPPEPDVVSALTEDVQTIMDGLAPMPAVVSDPRHEALAWNDAFAALVPWVTQAPPGERNPLWQFFTRPRCCNPCTNLEEQIGESVAMFRYRYVRHRSDPEMQRLVDRLLETSPRFAELWRHQDVAIPKPCQKDFFYPRLGGQISTRTTSLDLSVRPGTRLVVYTFVNDESRANFMRLLADPSLSLPDHTH</sequence>